<evidence type="ECO:0000313" key="3">
    <source>
        <dbReference type="Proteomes" id="UP000276603"/>
    </source>
</evidence>
<name>A0A3B0CFL1_9FLAO</name>
<protein>
    <submittedName>
        <fullName evidence="2">Carboxypeptidase-like regulatory domain-containing protein</fullName>
    </submittedName>
</protein>
<keyword evidence="2" id="KW-0121">Carboxypeptidase</keyword>
<keyword evidence="3" id="KW-1185">Reference proteome</keyword>
<dbReference type="Pfam" id="PF13715">
    <property type="entry name" value="CarbopepD_reg_2"/>
    <property type="match status" value="1"/>
</dbReference>
<gene>
    <name evidence="2" type="ORF">D7Z94_01720</name>
</gene>
<dbReference type="RefSeq" id="WP_120709778.1">
    <property type="nucleotide sequence ID" value="NZ_RBCJ01000001.1"/>
</dbReference>
<proteinExistence type="predicted"/>
<reference evidence="2 3" key="1">
    <citation type="submission" date="2018-10" db="EMBL/GenBank/DDBJ databases">
        <title>Ulvibacterium marinum gen. nov., sp. nov., a novel marine bacterium of the family Flavobacteriaceae, isolated from a culture of the green alga Ulva prolifera.</title>
        <authorList>
            <person name="Zhang Z."/>
        </authorList>
    </citation>
    <scope>NUCLEOTIDE SEQUENCE [LARGE SCALE GENOMIC DNA]</scope>
    <source>
        <strain evidence="2 3">CCMM003</strain>
    </source>
</reference>
<keyword evidence="1" id="KW-0732">Signal</keyword>
<dbReference type="GO" id="GO:0004180">
    <property type="term" value="F:carboxypeptidase activity"/>
    <property type="evidence" value="ECO:0007669"/>
    <property type="project" value="UniProtKB-KW"/>
</dbReference>
<keyword evidence="2" id="KW-0378">Hydrolase</keyword>
<dbReference type="EMBL" id="RBCJ01000001">
    <property type="protein sequence ID" value="RKN82587.1"/>
    <property type="molecule type" value="Genomic_DNA"/>
</dbReference>
<evidence type="ECO:0000256" key="1">
    <source>
        <dbReference type="SAM" id="SignalP"/>
    </source>
</evidence>
<sequence>MVQKIVLIIPFLFSAILLAQETSSISGRVLDNELSGEPMLFADVMLKNTEWKTHTNFHGNFEIDDVDPENYILVISFLGYDTLEIPIEAKPNGVLQIQRGLSSKTIDPETVIVSNSESMPYGSIASMEKTAQK</sequence>
<dbReference type="OrthoDB" id="1443962at2"/>
<dbReference type="AlphaFoldDB" id="A0A3B0CFL1"/>
<dbReference type="InterPro" id="IPR008969">
    <property type="entry name" value="CarboxyPept-like_regulatory"/>
</dbReference>
<evidence type="ECO:0000313" key="2">
    <source>
        <dbReference type="EMBL" id="RKN82587.1"/>
    </source>
</evidence>
<accession>A0A3B0CFL1</accession>
<dbReference type="Gene3D" id="2.60.40.1120">
    <property type="entry name" value="Carboxypeptidase-like, regulatory domain"/>
    <property type="match status" value="1"/>
</dbReference>
<feature type="chain" id="PRO_5017186762" evidence="1">
    <location>
        <begin position="20"/>
        <end position="133"/>
    </location>
</feature>
<dbReference type="Proteomes" id="UP000276603">
    <property type="component" value="Unassembled WGS sequence"/>
</dbReference>
<keyword evidence="2" id="KW-0645">Protease</keyword>
<comment type="caution">
    <text evidence="2">The sequence shown here is derived from an EMBL/GenBank/DDBJ whole genome shotgun (WGS) entry which is preliminary data.</text>
</comment>
<organism evidence="2 3">
    <name type="scientific">Ulvibacterium marinum</name>
    <dbReference type="NCBI Taxonomy" id="2419782"/>
    <lineage>
        <taxon>Bacteria</taxon>
        <taxon>Pseudomonadati</taxon>
        <taxon>Bacteroidota</taxon>
        <taxon>Flavobacteriia</taxon>
        <taxon>Flavobacteriales</taxon>
        <taxon>Flavobacteriaceae</taxon>
        <taxon>Ulvibacterium</taxon>
    </lineage>
</organism>
<dbReference type="SUPFAM" id="SSF49464">
    <property type="entry name" value="Carboxypeptidase regulatory domain-like"/>
    <property type="match status" value="1"/>
</dbReference>
<feature type="signal peptide" evidence="1">
    <location>
        <begin position="1"/>
        <end position="19"/>
    </location>
</feature>